<dbReference type="RefSeq" id="WP_066265710.1">
    <property type="nucleotide sequence ID" value="NZ_JARMAB010000006.1"/>
</dbReference>
<dbReference type="PANTHER" id="PTHR35530">
    <property type="entry name" value="TAUTOMERASE-RELATED"/>
    <property type="match status" value="1"/>
</dbReference>
<feature type="domain" description="4-oxalocrotonate tautomerase-like" evidence="4">
    <location>
        <begin position="2"/>
        <end position="61"/>
    </location>
</feature>
<dbReference type="Proteomes" id="UP001341444">
    <property type="component" value="Unassembled WGS sequence"/>
</dbReference>
<dbReference type="EMBL" id="JARMAB010000006">
    <property type="protein sequence ID" value="MED1202465.1"/>
    <property type="molecule type" value="Genomic_DNA"/>
</dbReference>
<dbReference type="Pfam" id="PF01361">
    <property type="entry name" value="Tautomerase"/>
    <property type="match status" value="1"/>
</dbReference>
<comment type="similarity">
    <text evidence="1 3">Belongs to the 4-oxalocrotonate tautomerase family.</text>
</comment>
<sequence length="64" mass="7222">MPIIHIYLREGRSKEIKRELLSEITAAASRTLGNSPETIRVLLQEIPDDHWGVNGKPISDRENG</sequence>
<accession>A0ABU6MCR7</accession>
<name>A0ABU6MCR7_9BACI</name>
<reference evidence="5 6" key="1">
    <citation type="submission" date="2023-03" db="EMBL/GenBank/DDBJ databases">
        <title>Bacillus Genome Sequencing.</title>
        <authorList>
            <person name="Dunlap C."/>
        </authorList>
    </citation>
    <scope>NUCLEOTIDE SEQUENCE [LARGE SCALE GENOMIC DNA]</scope>
    <source>
        <strain evidence="5 6">B-23453</strain>
    </source>
</reference>
<keyword evidence="6" id="KW-1185">Reference proteome</keyword>
<dbReference type="InterPro" id="IPR004370">
    <property type="entry name" value="4-OT-like_dom"/>
</dbReference>
<dbReference type="SUPFAM" id="SSF55331">
    <property type="entry name" value="Tautomerase/MIF"/>
    <property type="match status" value="1"/>
</dbReference>
<evidence type="ECO:0000313" key="5">
    <source>
        <dbReference type="EMBL" id="MED1202465.1"/>
    </source>
</evidence>
<keyword evidence="2 3" id="KW-0413">Isomerase</keyword>
<comment type="caution">
    <text evidence="5">The sequence shown here is derived from an EMBL/GenBank/DDBJ whole genome shotgun (WGS) entry which is preliminary data.</text>
</comment>
<evidence type="ECO:0000256" key="3">
    <source>
        <dbReference type="RuleBase" id="RU362032"/>
    </source>
</evidence>
<gene>
    <name evidence="5" type="ORF">P4T90_05080</name>
</gene>
<protein>
    <recommendedName>
        <fullName evidence="3">Tautomerase</fullName>
        <ecNumber evidence="3">5.3.2.-</ecNumber>
    </recommendedName>
</protein>
<dbReference type="InterPro" id="IPR018191">
    <property type="entry name" value="4-OT"/>
</dbReference>
<evidence type="ECO:0000256" key="2">
    <source>
        <dbReference type="ARBA" id="ARBA00023235"/>
    </source>
</evidence>
<evidence type="ECO:0000259" key="4">
    <source>
        <dbReference type="Pfam" id="PF01361"/>
    </source>
</evidence>
<dbReference type="Gene3D" id="3.30.429.10">
    <property type="entry name" value="Macrophage Migration Inhibitory Factor"/>
    <property type="match status" value="1"/>
</dbReference>
<organism evidence="5 6">
    <name type="scientific">Heyndrickxia acidicola</name>
    <dbReference type="NCBI Taxonomy" id="209389"/>
    <lineage>
        <taxon>Bacteria</taxon>
        <taxon>Bacillati</taxon>
        <taxon>Bacillota</taxon>
        <taxon>Bacilli</taxon>
        <taxon>Bacillales</taxon>
        <taxon>Bacillaceae</taxon>
        <taxon>Heyndrickxia</taxon>
    </lineage>
</organism>
<dbReference type="InterPro" id="IPR014347">
    <property type="entry name" value="Tautomerase/MIF_sf"/>
</dbReference>
<proteinExistence type="inferred from homology"/>
<evidence type="ECO:0000256" key="1">
    <source>
        <dbReference type="ARBA" id="ARBA00006723"/>
    </source>
</evidence>
<dbReference type="EC" id="5.3.2.-" evidence="3"/>
<dbReference type="PANTHER" id="PTHR35530:SF1">
    <property type="entry name" value="2-HYDROXYMUCONATE TAUTOMERASE"/>
    <property type="match status" value="1"/>
</dbReference>
<evidence type="ECO:0000313" key="6">
    <source>
        <dbReference type="Proteomes" id="UP001341444"/>
    </source>
</evidence>
<dbReference type="NCBIfam" id="TIGR00013">
    <property type="entry name" value="taut"/>
    <property type="match status" value="1"/>
</dbReference>